<evidence type="ECO:0000313" key="9">
    <source>
        <dbReference type="Proteomes" id="UP000039437"/>
    </source>
</evidence>
<dbReference type="InterPro" id="IPR005537">
    <property type="entry name" value="RAMP_III_fam"/>
</dbReference>
<dbReference type="Proteomes" id="UP000039437">
    <property type="component" value="Unassembled WGS sequence"/>
</dbReference>
<keyword evidence="4" id="KW-0694">RNA-binding</keyword>
<evidence type="ECO:0000256" key="1">
    <source>
        <dbReference type="ARBA" id="ARBA00003088"/>
    </source>
</evidence>
<evidence type="ECO:0000256" key="5">
    <source>
        <dbReference type="ARBA" id="ARBA00023118"/>
    </source>
</evidence>
<reference evidence="8 9" key="1">
    <citation type="submission" date="2015-04" db="EMBL/GenBank/DDBJ databases">
        <authorList>
            <person name="Syromyatnikov M.Y."/>
            <person name="Popov V.N."/>
        </authorList>
    </citation>
    <scope>NUCLEOTIDE SEQUENCE [LARGE SCALE GENOMIC DNA]</scope>
    <source>
        <strain evidence="8 9">AH1</strain>
    </source>
</reference>
<evidence type="ECO:0000256" key="4">
    <source>
        <dbReference type="ARBA" id="ARBA00022884"/>
    </source>
</evidence>
<evidence type="ECO:0000256" key="3">
    <source>
        <dbReference type="ARBA" id="ARBA00016113"/>
    </source>
</evidence>
<dbReference type="GO" id="GO:0051607">
    <property type="term" value="P:defense response to virus"/>
    <property type="evidence" value="ECO:0007669"/>
    <property type="project" value="UniProtKB-KW"/>
</dbReference>
<dbReference type="InterPro" id="IPR010173">
    <property type="entry name" value="CRISPR-assoc_Csm5"/>
</dbReference>
<name>A0A0U1MUL6_STAAU</name>
<dbReference type="GO" id="GO:0003723">
    <property type="term" value="F:RNA binding"/>
    <property type="evidence" value="ECO:0007669"/>
    <property type="project" value="UniProtKB-KW"/>
</dbReference>
<comment type="similarity">
    <text evidence="2">Belongs to the CRISPR-associated Csm5 family.</text>
</comment>
<dbReference type="Pfam" id="PF03787">
    <property type="entry name" value="RAMPs"/>
    <property type="match status" value="1"/>
</dbReference>
<accession>A0A0U1MUL6</accession>
<gene>
    <name evidence="8" type="ORF">BN1321_440005</name>
</gene>
<organism evidence="8 9">
    <name type="scientific">Staphylococcus aureus</name>
    <dbReference type="NCBI Taxonomy" id="1280"/>
    <lineage>
        <taxon>Bacteria</taxon>
        <taxon>Bacillati</taxon>
        <taxon>Bacillota</taxon>
        <taxon>Bacilli</taxon>
        <taxon>Bacillales</taxon>
        <taxon>Staphylococcaceae</taxon>
        <taxon>Staphylococcus</taxon>
    </lineage>
</organism>
<evidence type="ECO:0000313" key="8">
    <source>
        <dbReference type="EMBL" id="CRI20479.1"/>
    </source>
</evidence>
<evidence type="ECO:0000256" key="6">
    <source>
        <dbReference type="ARBA" id="ARBA00031720"/>
    </source>
</evidence>
<proteinExistence type="inferred from homology"/>
<dbReference type="AlphaFoldDB" id="A0A0U1MUL6"/>
<dbReference type="EMBL" id="CVOQ01000039">
    <property type="protein sequence ID" value="CRI20479.1"/>
    <property type="molecule type" value="Genomic_DNA"/>
</dbReference>
<sequence length="346" mass="40067">MVGGISMTIKNYEVVIKTLGPVHIGSGQVMKKQDYIYDFYNSKVYMINGNKLVKFLKRKNLLDTYQNFLRYPPKNPRENGLKDYLDAQNVKQSEWKAFVSYSEKVNQGKKYGNIRPKPLNDLHLMIRDGQNKVYLPGSSIKGAIKIALVSKYDNEKNKDIYSKIKVSDSEPIDESHLAIYQKIDINKSEKPMPLYRECVDVDTEIKFKLTIEDEIYSINEIEQSIRDFYKNYYDKWLVGFKETKGGRRFALEGGMPDVLNQNILFLGAGAGFVSKTTHYQLKSREQAKRDSFKELTKKFRRTYGKMKEIPSNVPVALKGTTNQSRRTSYQQGMCKISFQELNNEVL</sequence>
<protein>
    <recommendedName>
        <fullName evidence="3">CRISPR system Cms protein Csm5</fullName>
    </recommendedName>
    <alternativeName>
        <fullName evidence="6">CRISPR type III A-associated protein Csm5</fullName>
    </alternativeName>
</protein>
<evidence type="ECO:0000256" key="2">
    <source>
        <dbReference type="ARBA" id="ARBA00006680"/>
    </source>
</evidence>
<dbReference type="PANTHER" id="PTHR38007:SF1">
    <property type="entry name" value="CRISPR SYSTEM CMS PROTEIN CSM5"/>
    <property type="match status" value="1"/>
</dbReference>
<dbReference type="NCBIfam" id="TIGR01899">
    <property type="entry name" value="cas_TM1807_csm5"/>
    <property type="match status" value="2"/>
</dbReference>
<keyword evidence="5" id="KW-0051">Antiviral defense</keyword>
<feature type="domain" description="CRISPR type III-associated protein" evidence="7">
    <location>
        <begin position="16"/>
        <end position="236"/>
    </location>
</feature>
<evidence type="ECO:0000259" key="7">
    <source>
        <dbReference type="Pfam" id="PF03787"/>
    </source>
</evidence>
<dbReference type="PANTHER" id="PTHR38007">
    <property type="entry name" value="CRISPR SYSTEM CMS PROTEIN CSM5"/>
    <property type="match status" value="1"/>
</dbReference>
<comment type="function">
    <text evidence="1">This subunit might be involved in maturation of a crRNA intermediate to its mature form.</text>
</comment>